<reference evidence="2 3" key="1">
    <citation type="submission" date="2018-10" db="EMBL/GenBank/DDBJ databases">
        <title>Complete Genome Sequence and Transcriptomic Profiles of a Marine Bacterium, Pseudoalteromonas agarivorans Hao 2018.</title>
        <authorList>
            <person name="Hao L."/>
        </authorList>
    </citation>
    <scope>NUCLEOTIDE SEQUENCE [LARGE SCALE GENOMIC DNA]</scope>
    <source>
        <strain evidence="2 3">Hao 2018</strain>
    </source>
</reference>
<dbReference type="Pfam" id="PF07383">
    <property type="entry name" value="DUF1496"/>
    <property type="match status" value="1"/>
</dbReference>
<dbReference type="EMBL" id="CP033066">
    <property type="protein sequence ID" value="AYM88566.1"/>
    <property type="molecule type" value="Genomic_DNA"/>
</dbReference>
<evidence type="ECO:0000256" key="1">
    <source>
        <dbReference type="SAM" id="SignalP"/>
    </source>
</evidence>
<feature type="signal peptide" evidence="1">
    <location>
        <begin position="1"/>
        <end position="22"/>
    </location>
</feature>
<dbReference type="InterPro" id="IPR009971">
    <property type="entry name" value="DUF1496"/>
</dbReference>
<evidence type="ECO:0000313" key="2">
    <source>
        <dbReference type="EMBL" id="AYM88566.1"/>
    </source>
</evidence>
<gene>
    <name evidence="2" type="ORF">D9T18_17930</name>
</gene>
<accession>A0AAD0U3V3</accession>
<feature type="chain" id="PRO_5042276467" evidence="1">
    <location>
        <begin position="23"/>
        <end position="100"/>
    </location>
</feature>
<protein>
    <submittedName>
        <fullName evidence="2">DUF1496 domain-containing protein</fullName>
    </submittedName>
</protein>
<keyword evidence="1" id="KW-0732">Signal</keyword>
<evidence type="ECO:0000313" key="3">
    <source>
        <dbReference type="Proteomes" id="UP000279995"/>
    </source>
</evidence>
<dbReference type="AlphaFoldDB" id="A0AAD0U3V3"/>
<dbReference type="RefSeq" id="WP_121638438.1">
    <property type="nucleotide sequence ID" value="NZ_CP033066.1"/>
</dbReference>
<sequence length="100" mass="11425">MRHIMVLFIFLIAFTLAPSSYAKTVKTHSIIDANEIINNGYICWYDNKRYSEGALVQVHSFTLVCAAKNPQHNNSELIWLKLDKKGNIVYPTKPKTITVN</sequence>
<name>A0AAD0U3V3_9GAMM</name>
<proteinExistence type="predicted"/>
<dbReference type="Proteomes" id="UP000279995">
    <property type="component" value="Chromosome II"/>
</dbReference>
<organism evidence="2 3">
    <name type="scientific">Pseudoalteromonas agarivorans</name>
    <dbReference type="NCBI Taxonomy" id="176102"/>
    <lineage>
        <taxon>Bacteria</taxon>
        <taxon>Pseudomonadati</taxon>
        <taxon>Pseudomonadota</taxon>
        <taxon>Gammaproteobacteria</taxon>
        <taxon>Alteromonadales</taxon>
        <taxon>Pseudoalteromonadaceae</taxon>
        <taxon>Pseudoalteromonas</taxon>
    </lineage>
</organism>